<dbReference type="Pfam" id="PF00580">
    <property type="entry name" value="UvrD-helicase"/>
    <property type="match status" value="1"/>
</dbReference>
<evidence type="ECO:0000256" key="5">
    <source>
        <dbReference type="ARBA" id="ARBA00022806"/>
    </source>
</evidence>
<keyword evidence="8" id="KW-0238">DNA-binding</keyword>
<dbReference type="SUPFAM" id="SSF52980">
    <property type="entry name" value="Restriction endonuclease-like"/>
    <property type="match status" value="1"/>
</dbReference>
<keyword evidence="20" id="KW-1185">Reference proteome</keyword>
<keyword evidence="2 15" id="KW-0547">Nucleotide-binding</keyword>
<proteinExistence type="predicted"/>
<dbReference type="PANTHER" id="PTHR11070:SF2">
    <property type="entry name" value="ATP-DEPENDENT DNA HELICASE SRS2"/>
    <property type="match status" value="1"/>
</dbReference>
<dbReference type="InterPro" id="IPR038726">
    <property type="entry name" value="PDDEXK_AddAB-type"/>
</dbReference>
<organism evidence="19 20">
    <name type="scientific">Temperatibacter marinus</name>
    <dbReference type="NCBI Taxonomy" id="1456591"/>
    <lineage>
        <taxon>Bacteria</taxon>
        <taxon>Pseudomonadati</taxon>
        <taxon>Pseudomonadota</taxon>
        <taxon>Alphaproteobacteria</taxon>
        <taxon>Kordiimonadales</taxon>
        <taxon>Temperatibacteraceae</taxon>
        <taxon>Temperatibacter</taxon>
    </lineage>
</organism>
<dbReference type="InterPro" id="IPR027417">
    <property type="entry name" value="P-loop_NTPase"/>
</dbReference>
<dbReference type="GO" id="GO:0033202">
    <property type="term" value="C:DNA helicase complex"/>
    <property type="evidence" value="ECO:0007669"/>
    <property type="project" value="TreeGrafter"/>
</dbReference>
<dbReference type="Pfam" id="PF12705">
    <property type="entry name" value="PDDEXK_1"/>
    <property type="match status" value="1"/>
</dbReference>
<reference evidence="19" key="1">
    <citation type="submission" date="2023-04" db="EMBL/GenBank/DDBJ databases">
        <title>Complete genome sequence of Temperatibacter marinus.</title>
        <authorList>
            <person name="Rong J.-C."/>
            <person name="Yi M.-L."/>
            <person name="Zhao Q."/>
        </authorList>
    </citation>
    <scope>NUCLEOTIDE SEQUENCE</scope>
    <source>
        <strain evidence="19">NBRC 110045</strain>
    </source>
</reference>
<keyword evidence="1" id="KW-0540">Nuclease</keyword>
<keyword evidence="9" id="KW-0234">DNA repair</keyword>
<keyword evidence="3" id="KW-0227">DNA damage</keyword>
<dbReference type="Proteomes" id="UP001268683">
    <property type="component" value="Chromosome"/>
</dbReference>
<evidence type="ECO:0000313" key="20">
    <source>
        <dbReference type="Proteomes" id="UP001268683"/>
    </source>
</evidence>
<dbReference type="RefSeq" id="WP_310799799.1">
    <property type="nucleotide sequence ID" value="NZ_CP123872.1"/>
</dbReference>
<feature type="region of interest" description="Disordered" evidence="16">
    <location>
        <begin position="947"/>
        <end position="980"/>
    </location>
</feature>
<evidence type="ECO:0000256" key="13">
    <source>
        <dbReference type="ARBA" id="ARBA00034923"/>
    </source>
</evidence>
<dbReference type="Gene3D" id="3.90.320.10">
    <property type="match status" value="1"/>
</dbReference>
<dbReference type="GO" id="GO:0004527">
    <property type="term" value="F:exonuclease activity"/>
    <property type="evidence" value="ECO:0007669"/>
    <property type="project" value="UniProtKB-KW"/>
</dbReference>
<dbReference type="PROSITE" id="PS51198">
    <property type="entry name" value="UVRD_HELICASE_ATP_BIND"/>
    <property type="match status" value="1"/>
</dbReference>
<dbReference type="InterPro" id="IPR000212">
    <property type="entry name" value="DNA_helicase_UvrD/REP"/>
</dbReference>
<evidence type="ECO:0000256" key="14">
    <source>
        <dbReference type="ARBA" id="ARBA00048988"/>
    </source>
</evidence>
<evidence type="ECO:0000259" key="17">
    <source>
        <dbReference type="PROSITE" id="PS51198"/>
    </source>
</evidence>
<evidence type="ECO:0000256" key="7">
    <source>
        <dbReference type="ARBA" id="ARBA00022840"/>
    </source>
</evidence>
<name>A0AA52EK31_9PROT</name>
<dbReference type="Pfam" id="PF13361">
    <property type="entry name" value="UvrD_C"/>
    <property type="match status" value="1"/>
</dbReference>
<feature type="domain" description="UvrD-like helicase ATP-binding" evidence="17">
    <location>
        <begin position="1"/>
        <end position="490"/>
    </location>
</feature>
<evidence type="ECO:0000259" key="18">
    <source>
        <dbReference type="PROSITE" id="PS51217"/>
    </source>
</evidence>
<dbReference type="EMBL" id="CP123872">
    <property type="protein sequence ID" value="WND03934.1"/>
    <property type="molecule type" value="Genomic_DNA"/>
</dbReference>
<evidence type="ECO:0000256" key="3">
    <source>
        <dbReference type="ARBA" id="ARBA00022763"/>
    </source>
</evidence>
<evidence type="ECO:0000256" key="11">
    <source>
        <dbReference type="ARBA" id="ARBA00034617"/>
    </source>
</evidence>
<evidence type="ECO:0000256" key="16">
    <source>
        <dbReference type="SAM" id="MobiDB-lite"/>
    </source>
</evidence>
<evidence type="ECO:0000313" key="19">
    <source>
        <dbReference type="EMBL" id="WND03934.1"/>
    </source>
</evidence>
<dbReference type="PANTHER" id="PTHR11070">
    <property type="entry name" value="UVRD / RECB / PCRA DNA HELICASE FAMILY MEMBER"/>
    <property type="match status" value="1"/>
</dbReference>
<dbReference type="GO" id="GO:0003677">
    <property type="term" value="F:DNA binding"/>
    <property type="evidence" value="ECO:0007669"/>
    <property type="project" value="UniProtKB-KW"/>
</dbReference>
<dbReference type="AlphaFoldDB" id="A0AA52EK31"/>
<dbReference type="InterPro" id="IPR014151">
    <property type="entry name" value="DNA_helicase_AddA"/>
</dbReference>
<dbReference type="InterPro" id="IPR014017">
    <property type="entry name" value="DNA_helicase_UvrD-like_C"/>
</dbReference>
<evidence type="ECO:0000256" key="6">
    <source>
        <dbReference type="ARBA" id="ARBA00022839"/>
    </source>
</evidence>
<evidence type="ECO:0000256" key="4">
    <source>
        <dbReference type="ARBA" id="ARBA00022801"/>
    </source>
</evidence>
<dbReference type="KEGG" id="tmk:QGN29_06050"/>
<dbReference type="GO" id="GO:0000725">
    <property type="term" value="P:recombinational repair"/>
    <property type="evidence" value="ECO:0007669"/>
    <property type="project" value="TreeGrafter"/>
</dbReference>
<dbReference type="PROSITE" id="PS51217">
    <property type="entry name" value="UVRD_HELICASE_CTER"/>
    <property type="match status" value="1"/>
</dbReference>
<dbReference type="NCBIfam" id="TIGR02784">
    <property type="entry name" value="addA_alphas"/>
    <property type="match status" value="1"/>
</dbReference>
<evidence type="ECO:0000256" key="9">
    <source>
        <dbReference type="ARBA" id="ARBA00023204"/>
    </source>
</evidence>
<sequence length="1137" mass="127684">MVKMSPEQAMATHPETTVWVGASAGTGKTHVLTARVLRLMVGGTAPGNILCLTFTKAAAAEMKTRIFRELGAWAVMNDVQLKSALKRRVDEEASPEVLARARRLFAEVLDLSGGLQILTFHSFCQSLLGRFPLEAGIAPGFEALDDQMAATVKLEARDRVLKSNVEQSALSEVAKRVNEADFDRVMEGLMHKGIEVQKLLKSHGKIGLRSALLRHFNFDPQQSTQLLIESSVKDESFSLEGLKELLVCFTSGSKKEQAIAGQIESFLKAEETERTRYFSDYKYGFLTKTGAAPLKNIPTKKTSEKATHLVEIYQEEQERLYVLNQKLLTLEMIDATTALLTLGFDQIDAYRTLKQARGVVDFDDMINSTVSLLAGSGAASWILYKLDGGIDHILVDEAQDTNANQWDVVETLASDFYSGEGAREEQVGQDAASHFARTVFAVGDVKQSIYSFQNADPKEFIAARSRVFNRAENAQMAYGQIPLNQSFRSGGAVLTLVDQVFRQGGRGYPGVTSDEEEIKHDYHRQGYAGSVELWPLEIEEVTEEKSDADKETWQAPIAQEEASDSEQKTAWKVARHIADQIKNEHRLEAKGRPIRPSDILVIVRKRSRFVEQLTRALKILDIPVSGRDRIQLASEAPVMDLLSLMRFMLQPEDDLSLAEVLTGPFAGLTQEALFDLAYERPVSLWQQLVSRRSERPEYQKIYDFLSACLNEVDRGTPFDFLMTLLNEFDGRKKLVHRLGEECHDALDEMLDMALTFERLNSPSLQSFLHAFEQTDVTIKRDMEEAGNSVRIMTAHGSKGLQAPIVYLPDTTSVPEIGRDTALLTKGSQESAESWLLWTSGIKNLSLVDDLKAQHKIEMMAEYRRLLYVAMTRAEDHLFITGWQKKRKISEDCWYELIKEGFEAIEGSFTRQDSEGESLCFAVPQKSPIDTSESKTSVKQIHEVPNWAKNVMPEEPTPSRPLVPSRPDHDEPAARSPLSRVTDRPFQRGNLIHSLLEWLPELSSDMRGKATIEYLAHPGHNLSQTQQKKMGQEVLSILEDQDFADLFSPQSRAEVPIAGLLSNGHVISGQVDRLVVTEESVKIVDYKTNQPAPRSAQDVPEAYQRQMALYRLALEDIYPDKKVKCYLLWTDILTIMEV</sequence>
<gene>
    <name evidence="19" type="primary">addA</name>
    <name evidence="19" type="ORF">QGN29_06050</name>
</gene>
<feature type="domain" description="UvrD-like helicase C-terminal" evidence="18">
    <location>
        <begin position="531"/>
        <end position="799"/>
    </location>
</feature>
<accession>A0AA52EK31</accession>
<dbReference type="GO" id="GO:0005524">
    <property type="term" value="F:ATP binding"/>
    <property type="evidence" value="ECO:0007669"/>
    <property type="project" value="UniProtKB-UniRule"/>
</dbReference>
<dbReference type="Gene3D" id="3.40.50.300">
    <property type="entry name" value="P-loop containing nucleotide triphosphate hydrolases"/>
    <property type="match status" value="4"/>
</dbReference>
<keyword evidence="5 15" id="KW-0347">Helicase</keyword>
<dbReference type="EC" id="5.6.2.4" evidence="12"/>
<keyword evidence="7 15" id="KW-0067">ATP-binding</keyword>
<evidence type="ECO:0000256" key="15">
    <source>
        <dbReference type="PROSITE-ProRule" id="PRU00560"/>
    </source>
</evidence>
<dbReference type="GO" id="GO:0043138">
    <property type="term" value="F:3'-5' DNA helicase activity"/>
    <property type="evidence" value="ECO:0007669"/>
    <property type="project" value="UniProtKB-EC"/>
</dbReference>
<dbReference type="InterPro" id="IPR011604">
    <property type="entry name" value="PDDEXK-like_dom_sf"/>
</dbReference>
<dbReference type="GO" id="GO:0005829">
    <property type="term" value="C:cytosol"/>
    <property type="evidence" value="ECO:0007669"/>
    <property type="project" value="TreeGrafter"/>
</dbReference>
<evidence type="ECO:0000256" key="1">
    <source>
        <dbReference type="ARBA" id="ARBA00022722"/>
    </source>
</evidence>
<dbReference type="InterPro" id="IPR011335">
    <property type="entry name" value="Restrct_endonuc-II-like"/>
</dbReference>
<evidence type="ECO:0000256" key="2">
    <source>
        <dbReference type="ARBA" id="ARBA00022741"/>
    </source>
</evidence>
<keyword evidence="10" id="KW-0413">Isomerase</keyword>
<feature type="binding site" evidence="15">
    <location>
        <begin position="22"/>
        <end position="29"/>
    </location>
    <ligand>
        <name>ATP</name>
        <dbReference type="ChEBI" id="CHEBI:30616"/>
    </ligand>
</feature>
<evidence type="ECO:0000256" key="8">
    <source>
        <dbReference type="ARBA" id="ARBA00023125"/>
    </source>
</evidence>
<evidence type="ECO:0000256" key="10">
    <source>
        <dbReference type="ARBA" id="ARBA00023235"/>
    </source>
</evidence>
<evidence type="ECO:0000256" key="12">
    <source>
        <dbReference type="ARBA" id="ARBA00034808"/>
    </source>
</evidence>
<dbReference type="InterPro" id="IPR014016">
    <property type="entry name" value="UvrD-like_ATP-bd"/>
</dbReference>
<keyword evidence="4 15" id="KW-0378">Hydrolase</keyword>
<comment type="catalytic activity">
    <reaction evidence="11">
        <text>Couples ATP hydrolysis with the unwinding of duplex DNA by translocating in the 3'-5' direction.</text>
        <dbReference type="EC" id="5.6.2.4"/>
    </reaction>
</comment>
<dbReference type="SUPFAM" id="SSF52540">
    <property type="entry name" value="P-loop containing nucleoside triphosphate hydrolases"/>
    <property type="match status" value="1"/>
</dbReference>
<comment type="catalytic activity">
    <reaction evidence="14">
        <text>ATP + H2O = ADP + phosphate + H(+)</text>
        <dbReference type="Rhea" id="RHEA:13065"/>
        <dbReference type="ChEBI" id="CHEBI:15377"/>
        <dbReference type="ChEBI" id="CHEBI:15378"/>
        <dbReference type="ChEBI" id="CHEBI:30616"/>
        <dbReference type="ChEBI" id="CHEBI:43474"/>
        <dbReference type="ChEBI" id="CHEBI:456216"/>
        <dbReference type="EC" id="5.6.2.4"/>
    </reaction>
</comment>
<protein>
    <recommendedName>
        <fullName evidence="12">DNA 3'-5' helicase</fullName>
        <ecNumber evidence="12">5.6.2.4</ecNumber>
    </recommendedName>
    <alternativeName>
        <fullName evidence="13">DNA 3'-5' helicase II</fullName>
    </alternativeName>
</protein>
<keyword evidence="6" id="KW-0269">Exonuclease</keyword>